<comment type="caution">
    <text evidence="3">The sequence shown here is derived from an EMBL/GenBank/DDBJ whole genome shotgun (WGS) entry which is preliminary data.</text>
</comment>
<dbReference type="PANTHER" id="PTHR33390">
    <property type="entry name" value="STRESS UP-REGULATED NOD 19 PROTEIN"/>
    <property type="match status" value="1"/>
</dbReference>
<dbReference type="InterPro" id="IPR011692">
    <property type="entry name" value="Stress_up-reg_Nod19"/>
</dbReference>
<protein>
    <recommendedName>
        <fullName evidence="5">Stress up-regulated Nod 19 protein</fullName>
    </recommendedName>
</protein>
<dbReference type="Proteomes" id="UP000829196">
    <property type="component" value="Unassembled WGS sequence"/>
</dbReference>
<evidence type="ECO:0000313" key="4">
    <source>
        <dbReference type="Proteomes" id="UP000829196"/>
    </source>
</evidence>
<accession>A0A8T3A522</accession>
<feature type="transmembrane region" description="Helical" evidence="1">
    <location>
        <begin position="424"/>
        <end position="442"/>
    </location>
</feature>
<proteinExistence type="predicted"/>
<dbReference type="AlphaFoldDB" id="A0A8T3A522"/>
<organism evidence="3 4">
    <name type="scientific">Dendrobium nobile</name>
    <name type="common">Orchid</name>
    <dbReference type="NCBI Taxonomy" id="94219"/>
    <lineage>
        <taxon>Eukaryota</taxon>
        <taxon>Viridiplantae</taxon>
        <taxon>Streptophyta</taxon>
        <taxon>Embryophyta</taxon>
        <taxon>Tracheophyta</taxon>
        <taxon>Spermatophyta</taxon>
        <taxon>Magnoliopsida</taxon>
        <taxon>Liliopsida</taxon>
        <taxon>Asparagales</taxon>
        <taxon>Orchidaceae</taxon>
        <taxon>Epidendroideae</taxon>
        <taxon>Malaxideae</taxon>
        <taxon>Dendrobiinae</taxon>
        <taxon>Dendrobium</taxon>
    </lineage>
</organism>
<feature type="signal peptide" evidence="2">
    <location>
        <begin position="1"/>
        <end position="25"/>
    </location>
</feature>
<evidence type="ECO:0000313" key="3">
    <source>
        <dbReference type="EMBL" id="KAI0489351.1"/>
    </source>
</evidence>
<keyword evidence="1" id="KW-0472">Membrane</keyword>
<dbReference type="OrthoDB" id="1923469at2759"/>
<keyword evidence="1" id="KW-1133">Transmembrane helix</keyword>
<keyword evidence="4" id="KW-1185">Reference proteome</keyword>
<keyword evidence="1" id="KW-0812">Transmembrane</keyword>
<feature type="chain" id="PRO_5035771551" description="Stress up-regulated Nod 19 protein" evidence="2">
    <location>
        <begin position="26"/>
        <end position="456"/>
    </location>
</feature>
<reference evidence="3" key="1">
    <citation type="journal article" date="2022" name="Front. Genet.">
        <title>Chromosome-Scale Assembly of the Dendrobium nobile Genome Provides Insights Into the Molecular Mechanism of the Biosynthesis of the Medicinal Active Ingredient of Dendrobium.</title>
        <authorList>
            <person name="Xu Q."/>
            <person name="Niu S.-C."/>
            <person name="Li K.-L."/>
            <person name="Zheng P.-J."/>
            <person name="Zhang X.-J."/>
            <person name="Jia Y."/>
            <person name="Liu Y."/>
            <person name="Niu Y.-X."/>
            <person name="Yu L.-H."/>
            <person name="Chen D.-F."/>
            <person name="Zhang G.-Q."/>
        </authorList>
    </citation>
    <scope>NUCLEOTIDE SEQUENCE</scope>
    <source>
        <tissue evidence="3">Leaf</tissue>
    </source>
</reference>
<evidence type="ECO:0008006" key="5">
    <source>
        <dbReference type="Google" id="ProtNLM"/>
    </source>
</evidence>
<evidence type="ECO:0000256" key="1">
    <source>
        <dbReference type="SAM" id="Phobius"/>
    </source>
</evidence>
<dbReference type="EMBL" id="JAGYWB010000019">
    <property type="protein sequence ID" value="KAI0489351.1"/>
    <property type="molecule type" value="Genomic_DNA"/>
</dbReference>
<gene>
    <name evidence="3" type="ORF">KFK09_029193</name>
</gene>
<dbReference type="PANTHER" id="PTHR33390:SF1">
    <property type="entry name" value="STRESS UP-REGULATED NOD 19 PROTEIN"/>
    <property type="match status" value="1"/>
</dbReference>
<name>A0A8T3A522_DENNO</name>
<dbReference type="Pfam" id="PF07712">
    <property type="entry name" value="SURNod19"/>
    <property type="match status" value="1"/>
</dbReference>
<keyword evidence="2" id="KW-0732">Signal</keyword>
<evidence type="ECO:0000256" key="2">
    <source>
        <dbReference type="SAM" id="SignalP"/>
    </source>
</evidence>
<sequence>MWYSQSWIVLLLSIMLLSSSSYIAAGSVEEENYSVKTSVFLSPPIYLKHGSVQDKYYHDIPFPRGHIAIKSFNGEVVDENGNSIPLHETYLHHWLVARYYSQKEAKDGDLDKFIYLRNSGPCRNLGQYFGLGSETRKTRTWVPDPYGIVIGNPKEIPEGYEEKWLLNVHAIDTRNVDDRLGCTECKCSLYNVTSDQYGRPLANGYVGGLHCCYDETQCRVKEGFINGGVRKLYLKYTLKWVEWNPRILPVKIFILDVTDTGDYPPGSSAMNAPFSCKVEYSVPSCDSSSEANRECVDVRRTKVVLPHGGDIIYGVAHQHTGGVGSALYGEDGQLLCSSYPFYGKGEEAGDEAGYIVGMSTCYPKPGSLNIRDGELLTLISNYSSLRIHTGVMGLFYLLLVEPQPKLNTLFSLQEVTVPYLVENWWVILLAGGIMAVVAAAIYKRRNEADSYQMVVN</sequence>